<dbReference type="EMBL" id="BAAAGS010000102">
    <property type="protein sequence ID" value="GAA0563140.1"/>
    <property type="molecule type" value="Genomic_DNA"/>
</dbReference>
<comment type="caution">
    <text evidence="2">The sequence shown here is derived from an EMBL/GenBank/DDBJ whole genome shotgun (WGS) entry which is preliminary data.</text>
</comment>
<reference evidence="2 3" key="1">
    <citation type="journal article" date="2019" name="Int. J. Syst. Evol. Microbiol.">
        <title>The Global Catalogue of Microorganisms (GCM) 10K type strain sequencing project: providing services to taxonomists for standard genome sequencing and annotation.</title>
        <authorList>
            <consortium name="The Broad Institute Genomics Platform"/>
            <consortium name="The Broad Institute Genome Sequencing Center for Infectious Disease"/>
            <person name="Wu L."/>
            <person name="Ma J."/>
        </authorList>
    </citation>
    <scope>NUCLEOTIDE SEQUENCE [LARGE SCALE GENOMIC DNA]</scope>
    <source>
        <strain evidence="2 3">JCM 10303</strain>
    </source>
</reference>
<feature type="region of interest" description="Disordered" evidence="1">
    <location>
        <begin position="1"/>
        <end position="35"/>
    </location>
</feature>
<evidence type="ECO:0008006" key="4">
    <source>
        <dbReference type="Google" id="ProtNLM"/>
    </source>
</evidence>
<evidence type="ECO:0000256" key="1">
    <source>
        <dbReference type="SAM" id="MobiDB-lite"/>
    </source>
</evidence>
<proteinExistence type="predicted"/>
<keyword evidence="3" id="KW-1185">Reference proteome</keyword>
<organism evidence="2 3">
    <name type="scientific">Saccharopolyspora erythraea</name>
    <name type="common">Streptomyces erythraeus</name>
    <dbReference type="NCBI Taxonomy" id="1836"/>
    <lineage>
        <taxon>Bacteria</taxon>
        <taxon>Bacillati</taxon>
        <taxon>Actinomycetota</taxon>
        <taxon>Actinomycetes</taxon>
        <taxon>Pseudonocardiales</taxon>
        <taxon>Pseudonocardiaceae</taxon>
        <taxon>Saccharopolyspora</taxon>
    </lineage>
</organism>
<name>A0ABN1ED49_SACER</name>
<evidence type="ECO:0000313" key="2">
    <source>
        <dbReference type="EMBL" id="GAA0563140.1"/>
    </source>
</evidence>
<gene>
    <name evidence="2" type="ORF">GCM10009533_69410</name>
</gene>
<sequence>MSLHPDRALDKLNVSGEQVEDTSLNGRKAKLVRPNEQDGSCELLVEVTASTSAGISGTTDDMNNETACQLAQKAAPFVEAKLPR</sequence>
<feature type="compositionally biased region" description="Basic and acidic residues" evidence="1">
    <location>
        <begin position="1"/>
        <end position="10"/>
    </location>
</feature>
<dbReference type="Proteomes" id="UP001500729">
    <property type="component" value="Unassembled WGS sequence"/>
</dbReference>
<protein>
    <recommendedName>
        <fullName evidence="4">DUF3558 domain-containing protein</fullName>
    </recommendedName>
</protein>
<accession>A0ABN1ED49</accession>
<evidence type="ECO:0000313" key="3">
    <source>
        <dbReference type="Proteomes" id="UP001500729"/>
    </source>
</evidence>